<sequence length="138" mass="14557">MSQLQSLIPEDQKVRGVQFMSGCMIKQKGTNICGALACFSYYVNVMNRDPGSIVYKQATVREEVLESLISGTVSLTLNSHTRQSGIRASKDSTIYAIPSGPPDTPLSDPEPGATGGSGHTADKANTHQASSSPPTGTQ</sequence>
<evidence type="ECO:0000256" key="1">
    <source>
        <dbReference type="SAM" id="MobiDB-lite"/>
    </source>
</evidence>
<evidence type="ECO:0000313" key="3">
    <source>
        <dbReference type="Proteomes" id="UP000265618"/>
    </source>
</evidence>
<evidence type="ECO:0000313" key="2">
    <source>
        <dbReference type="EMBL" id="GCA64902.1"/>
    </source>
</evidence>
<feature type="region of interest" description="Disordered" evidence="1">
    <location>
        <begin position="79"/>
        <end position="138"/>
    </location>
</feature>
<organism evidence="2 3">
    <name type="scientific">Kipferlia bialata</name>
    <dbReference type="NCBI Taxonomy" id="797122"/>
    <lineage>
        <taxon>Eukaryota</taxon>
        <taxon>Metamonada</taxon>
        <taxon>Carpediemonas-like organisms</taxon>
        <taxon>Kipferlia</taxon>
    </lineage>
</organism>
<keyword evidence="3" id="KW-1185">Reference proteome</keyword>
<gene>
    <name evidence="2" type="ORF">KIPB_015695</name>
</gene>
<name>A0A391PCQ6_9EUKA</name>
<dbReference type="AlphaFoldDB" id="A0A391PCQ6"/>
<protein>
    <submittedName>
        <fullName evidence="2">Uncharacterized protein</fullName>
    </submittedName>
</protein>
<reference evidence="2 3" key="1">
    <citation type="journal article" date="2018" name="PLoS ONE">
        <title>The draft genome of Kipferlia bialata reveals reductive genome evolution in fornicate parasites.</title>
        <authorList>
            <person name="Tanifuji G."/>
            <person name="Takabayashi S."/>
            <person name="Kume K."/>
            <person name="Takagi M."/>
            <person name="Nakayama T."/>
            <person name="Kamikawa R."/>
            <person name="Inagaki Y."/>
            <person name="Hashimoto T."/>
        </authorList>
    </citation>
    <scope>NUCLEOTIDE SEQUENCE [LARGE SCALE GENOMIC DNA]</scope>
    <source>
        <strain evidence="2">NY0173</strain>
    </source>
</reference>
<dbReference type="EMBL" id="BDIP01008990">
    <property type="protein sequence ID" value="GCA64902.1"/>
    <property type="molecule type" value="Genomic_DNA"/>
</dbReference>
<dbReference type="Proteomes" id="UP000265618">
    <property type="component" value="Unassembled WGS sequence"/>
</dbReference>
<proteinExistence type="predicted"/>
<feature type="compositionally biased region" description="Polar residues" evidence="1">
    <location>
        <begin position="126"/>
        <end position="138"/>
    </location>
</feature>
<comment type="caution">
    <text evidence="2">The sequence shown here is derived from an EMBL/GenBank/DDBJ whole genome shotgun (WGS) entry which is preliminary data.</text>
</comment>
<accession>A0A391PCQ6</accession>